<dbReference type="Proteomes" id="UP000279029">
    <property type="component" value="Chromosome"/>
</dbReference>
<evidence type="ECO:0000259" key="3">
    <source>
        <dbReference type="Pfam" id="PF25954"/>
    </source>
</evidence>
<evidence type="ECO:0000256" key="1">
    <source>
        <dbReference type="ARBA" id="ARBA00009477"/>
    </source>
</evidence>
<dbReference type="Pfam" id="PF25954">
    <property type="entry name" value="Beta-barrel_RND_2"/>
    <property type="match status" value="1"/>
</dbReference>
<reference evidence="5 6" key="1">
    <citation type="submission" date="2018-09" db="EMBL/GenBank/DDBJ databases">
        <authorList>
            <person name="Postec A."/>
        </authorList>
    </citation>
    <scope>NUCLEOTIDE SEQUENCE [LARGE SCALE GENOMIC DNA]</scope>
    <source>
        <strain evidence="5">70B-A</strain>
    </source>
</reference>
<keyword evidence="6" id="KW-1185">Reference proteome</keyword>
<proteinExistence type="inferred from homology"/>
<comment type="similarity">
    <text evidence="1">Belongs to the membrane fusion protein (MFP) (TC 8.A.1) family.</text>
</comment>
<dbReference type="RefSeq" id="WP_172596194.1">
    <property type="nucleotide sequence ID" value="NZ_LR130778.1"/>
</dbReference>
<feature type="coiled-coil region" evidence="2">
    <location>
        <begin position="205"/>
        <end position="232"/>
    </location>
</feature>
<protein>
    <submittedName>
        <fullName evidence="5">Uncharacterized protein</fullName>
    </submittedName>
</protein>
<dbReference type="Pfam" id="PF25989">
    <property type="entry name" value="YknX_C"/>
    <property type="match status" value="1"/>
</dbReference>
<evidence type="ECO:0000259" key="4">
    <source>
        <dbReference type="Pfam" id="PF25989"/>
    </source>
</evidence>
<evidence type="ECO:0000313" key="5">
    <source>
        <dbReference type="EMBL" id="VDN47942.1"/>
    </source>
</evidence>
<dbReference type="InterPro" id="IPR058637">
    <property type="entry name" value="YknX-like_C"/>
</dbReference>
<dbReference type="InterPro" id="IPR058792">
    <property type="entry name" value="Beta-barrel_RND_2"/>
</dbReference>
<feature type="domain" description="YknX-like C-terminal permuted SH3-like" evidence="4">
    <location>
        <begin position="347"/>
        <end position="414"/>
    </location>
</feature>
<dbReference type="PANTHER" id="PTHR30469">
    <property type="entry name" value="MULTIDRUG RESISTANCE PROTEIN MDTA"/>
    <property type="match status" value="1"/>
</dbReference>
<organism evidence="5 6">
    <name type="scientific">Petrocella atlantisensis</name>
    <dbReference type="NCBI Taxonomy" id="2173034"/>
    <lineage>
        <taxon>Bacteria</taxon>
        <taxon>Bacillati</taxon>
        <taxon>Bacillota</taxon>
        <taxon>Clostridia</taxon>
        <taxon>Lachnospirales</taxon>
        <taxon>Vallitaleaceae</taxon>
        <taxon>Petrocella</taxon>
    </lineage>
</organism>
<dbReference type="Gene3D" id="2.40.420.20">
    <property type="match status" value="1"/>
</dbReference>
<feature type="domain" description="CusB-like beta-barrel" evidence="3">
    <location>
        <begin position="267"/>
        <end position="338"/>
    </location>
</feature>
<dbReference type="KEGG" id="cbar:PATL70BA_2059"/>
<dbReference type="GO" id="GO:0015562">
    <property type="term" value="F:efflux transmembrane transporter activity"/>
    <property type="evidence" value="ECO:0007669"/>
    <property type="project" value="TreeGrafter"/>
</dbReference>
<dbReference type="GO" id="GO:1990281">
    <property type="term" value="C:efflux pump complex"/>
    <property type="evidence" value="ECO:0007669"/>
    <property type="project" value="TreeGrafter"/>
</dbReference>
<dbReference type="PANTHER" id="PTHR30469:SF15">
    <property type="entry name" value="HLYD FAMILY OF SECRETION PROTEINS"/>
    <property type="match status" value="1"/>
</dbReference>
<accession>A0A3P7RZI5</accession>
<evidence type="ECO:0000313" key="6">
    <source>
        <dbReference type="Proteomes" id="UP000279029"/>
    </source>
</evidence>
<evidence type="ECO:0000256" key="2">
    <source>
        <dbReference type="SAM" id="Coils"/>
    </source>
</evidence>
<dbReference type="NCBIfam" id="TIGR01730">
    <property type="entry name" value="RND_mfp"/>
    <property type="match status" value="1"/>
</dbReference>
<dbReference type="SUPFAM" id="SSF111369">
    <property type="entry name" value="HlyD-like secretion proteins"/>
    <property type="match status" value="2"/>
</dbReference>
<dbReference type="Gene3D" id="2.40.30.170">
    <property type="match status" value="1"/>
</dbReference>
<dbReference type="InterPro" id="IPR006143">
    <property type="entry name" value="RND_pump_MFP"/>
</dbReference>
<dbReference type="AlphaFoldDB" id="A0A3P7RZI5"/>
<keyword evidence="2" id="KW-0175">Coiled coil</keyword>
<gene>
    <name evidence="5" type="ORF">PATL70BA_2059</name>
</gene>
<dbReference type="EMBL" id="LR130778">
    <property type="protein sequence ID" value="VDN47942.1"/>
    <property type="molecule type" value="Genomic_DNA"/>
</dbReference>
<dbReference type="Gene3D" id="2.40.50.100">
    <property type="match status" value="1"/>
</dbReference>
<dbReference type="FunFam" id="2.40.30.170:FF:000010">
    <property type="entry name" value="Efflux RND transporter periplasmic adaptor subunit"/>
    <property type="match status" value="1"/>
</dbReference>
<name>A0A3P7RZI5_9FIRM</name>
<sequence length="420" mass="46135">MKKFVSFAIILIIIVAIIAPRVLNIINKESDEEESVTEVAVSGQQVQKGDLSNYVELIGSTRAKNAVNIMPAMPAKVEKVSVVVGDFVEEGELLFTLEETSVRDQVNQAEIAVSMAQVGVKNAQAGINQAQIGYELSQSNYSMQQDSYDLGASNLEKYETMYEEGIISESELEQARIQSQPETLSVLEKQLEQSKSTINQAQIGVESANASLRQAQEGLRQAREMLKDMTMTAPISGYVTMSNISNNNFASNTQPAIVIQDINEIIVDASVTETLINQLEIGATVDVKLDALDDQIFKGTIDTISTSADQRTLLYPLTVKLDNSDLKIKPGMFATVIILTEEKADTLYVPSEAVLLRDDLYYVYVERDGGTVERLEVKVGIDTGHFIEILDGVLLEDVVITKGIGLIDDNSRIKVIRSDQ</sequence>